<reference evidence="2 3" key="1">
    <citation type="submission" date="2015-11" db="EMBL/GenBank/DDBJ databases">
        <title>Genomic analysis of 38 Legionella species identifies large and diverse effector repertoires.</title>
        <authorList>
            <person name="Burstein D."/>
            <person name="Amaro F."/>
            <person name="Zusman T."/>
            <person name="Lifshitz Z."/>
            <person name="Cohen O."/>
            <person name="Gilbert J.A."/>
            <person name="Pupko T."/>
            <person name="Shuman H.A."/>
            <person name="Segal G."/>
        </authorList>
    </citation>
    <scope>NUCLEOTIDE SEQUENCE [LARGE SCALE GENOMIC DNA]</scope>
    <source>
        <strain evidence="2 3">Oak Ridge-10</strain>
    </source>
</reference>
<evidence type="ECO:0000256" key="1">
    <source>
        <dbReference type="SAM" id="MobiDB-lite"/>
    </source>
</evidence>
<dbReference type="AlphaFoldDB" id="A0A0W0WY18"/>
<accession>A0A0W0WY18</accession>
<name>A0A0W0WY18_9GAMM</name>
<feature type="region of interest" description="Disordered" evidence="1">
    <location>
        <begin position="563"/>
        <end position="584"/>
    </location>
</feature>
<organism evidence="2 3">
    <name type="scientific">Legionella oakridgensis</name>
    <dbReference type="NCBI Taxonomy" id="29423"/>
    <lineage>
        <taxon>Bacteria</taxon>
        <taxon>Pseudomonadati</taxon>
        <taxon>Pseudomonadota</taxon>
        <taxon>Gammaproteobacteria</taxon>
        <taxon>Legionellales</taxon>
        <taxon>Legionellaceae</taxon>
        <taxon>Legionella</taxon>
    </lineage>
</organism>
<dbReference type="EMBL" id="LNYP01000031">
    <property type="protein sequence ID" value="KTD37219.1"/>
    <property type="molecule type" value="Genomic_DNA"/>
</dbReference>
<dbReference type="PATRIC" id="fig|29423.5.peg.2473"/>
<evidence type="ECO:0000313" key="2">
    <source>
        <dbReference type="EMBL" id="KTD37219.1"/>
    </source>
</evidence>
<comment type="caution">
    <text evidence="2">The sequence shown here is derived from an EMBL/GenBank/DDBJ whole genome shotgun (WGS) entry which is preliminary data.</text>
</comment>
<gene>
    <name evidence="2" type="ORF">Loak_2355</name>
</gene>
<protein>
    <submittedName>
        <fullName evidence="2">Uncharacterized protein</fullName>
    </submittedName>
</protein>
<evidence type="ECO:0000313" key="3">
    <source>
        <dbReference type="Proteomes" id="UP000054858"/>
    </source>
</evidence>
<dbReference type="Proteomes" id="UP000054858">
    <property type="component" value="Unassembled WGS sequence"/>
</dbReference>
<dbReference type="RefSeq" id="WP_025385109.1">
    <property type="nucleotide sequence ID" value="NZ_LCUA01000019.1"/>
</dbReference>
<proteinExistence type="predicted"/>
<sequence>MGCTHSSPVLPMDETSDKPESFIAEFITALYDSGYPRSHSAMLDVLTGHLLDKHRSIEELVKTIRYFETLASHDDHYRLLNVAILITNQSEQIWHLNSQSLQFLAELYEKNREAFTELMTKLQTICKENKLFLKANHLDTVIASLQQQMHLPAEALRSVDAFLSASGTDYAAALHALRRTHGPELDVAAKAHHKLHHAIPHALEIKERSLHVVTKDLELLHTDSPDDRFLRAIAGFMIEFHDHEQVNSAPFASVEEITANRILGWLTESLDLDTHPELKTLLEFMADRIIVLGTTMVFSPERTTDLSELYVLMENAAKHAGFIVSDASNKELIRMIEAVMLVTGICDKNPAALATIVRMQQTDAAAATLPLLRHYLPHPLVLERFFASPSFTSYRGGEPPSTMDIQTFLITLVPHLCMRAELSAKSKPKIVSDLIEFVAECRDLRSSAPSDFQAWYDREFERRGMDAIIEELLFASIDGEVAFSRSQVGGLKFAHDRLESLGFLTEERALLIDTTTPEKDAANLLGFRTFYQNLSLPEKKLLVREILLTAIVQAGAIYSQQPERGYVPSPLTEPATPASESRVSPPKAIVAGAQGFLLFSSPIERPTETTTGAPGLIRATHRG</sequence>